<evidence type="ECO:0000313" key="2">
    <source>
        <dbReference type="Proteomes" id="UP000190626"/>
    </source>
</evidence>
<dbReference type="EMBL" id="MBTG01000026">
    <property type="protein sequence ID" value="OPH52194.1"/>
    <property type="molecule type" value="Genomic_DNA"/>
</dbReference>
<evidence type="ECO:0000313" key="1">
    <source>
        <dbReference type="EMBL" id="OPH52194.1"/>
    </source>
</evidence>
<organism evidence="1 2">
    <name type="scientific">Paenibacillus ferrarius</name>
    <dbReference type="NCBI Taxonomy" id="1469647"/>
    <lineage>
        <taxon>Bacteria</taxon>
        <taxon>Bacillati</taxon>
        <taxon>Bacillota</taxon>
        <taxon>Bacilli</taxon>
        <taxon>Bacillales</taxon>
        <taxon>Paenibacillaceae</taxon>
        <taxon>Paenibacillus</taxon>
    </lineage>
</organism>
<protein>
    <submittedName>
        <fullName evidence="1">Uncharacterized protein</fullName>
    </submittedName>
</protein>
<name>A0A1V4HEA7_9BACL</name>
<dbReference type="Proteomes" id="UP000190626">
    <property type="component" value="Unassembled WGS sequence"/>
</dbReference>
<sequence length="74" mass="8911">MNLLQDCFEVKFKAALFVNKRFKRFGQHAYQHRKGAFRHRISKSGMRLPILQKGIPCYGQKHWRWNRVVSHDRG</sequence>
<accession>A0A1V4HEA7</accession>
<dbReference type="AlphaFoldDB" id="A0A1V4HEA7"/>
<proteinExistence type="predicted"/>
<reference evidence="2" key="1">
    <citation type="submission" date="2016-07" db="EMBL/GenBank/DDBJ databases">
        <authorList>
            <person name="Florea S."/>
            <person name="Webb J.S."/>
            <person name="Jaromczyk J."/>
            <person name="Schardl C.L."/>
        </authorList>
    </citation>
    <scope>NUCLEOTIDE SEQUENCE [LARGE SCALE GENOMIC DNA]</scope>
    <source>
        <strain evidence="2">CY1</strain>
    </source>
</reference>
<gene>
    <name evidence="1" type="ORF">BC351_33210</name>
</gene>
<comment type="caution">
    <text evidence="1">The sequence shown here is derived from an EMBL/GenBank/DDBJ whole genome shotgun (WGS) entry which is preliminary data.</text>
</comment>
<keyword evidence="2" id="KW-1185">Reference proteome</keyword>